<evidence type="ECO:0000313" key="3">
    <source>
        <dbReference type="Proteomes" id="UP001319200"/>
    </source>
</evidence>
<dbReference type="GO" id="GO:0016491">
    <property type="term" value="F:oxidoreductase activity"/>
    <property type="evidence" value="ECO:0007669"/>
    <property type="project" value="InterPro"/>
</dbReference>
<dbReference type="InterPro" id="IPR001853">
    <property type="entry name" value="DSBA-like_thioredoxin_dom"/>
</dbReference>
<dbReference type="PANTHER" id="PTHR13887:SF41">
    <property type="entry name" value="THIOREDOXIN SUPERFAMILY PROTEIN"/>
    <property type="match status" value="1"/>
</dbReference>
<gene>
    <name evidence="2" type="ORF">KK083_22600</name>
</gene>
<evidence type="ECO:0000313" key="2">
    <source>
        <dbReference type="EMBL" id="MBT1699695.1"/>
    </source>
</evidence>
<keyword evidence="3" id="KW-1185">Reference proteome</keyword>
<comment type="caution">
    <text evidence="2">The sequence shown here is derived from an EMBL/GenBank/DDBJ whole genome shotgun (WGS) entry which is preliminary data.</text>
</comment>
<organism evidence="2 3">
    <name type="scientific">Chryseosolibacter histidini</name>
    <dbReference type="NCBI Taxonomy" id="2782349"/>
    <lineage>
        <taxon>Bacteria</taxon>
        <taxon>Pseudomonadati</taxon>
        <taxon>Bacteroidota</taxon>
        <taxon>Cytophagia</taxon>
        <taxon>Cytophagales</taxon>
        <taxon>Chryseotaleaceae</taxon>
        <taxon>Chryseosolibacter</taxon>
    </lineage>
</organism>
<dbReference type="SUPFAM" id="SSF52833">
    <property type="entry name" value="Thioredoxin-like"/>
    <property type="match status" value="1"/>
</dbReference>
<dbReference type="Proteomes" id="UP001319200">
    <property type="component" value="Unassembled WGS sequence"/>
</dbReference>
<feature type="domain" description="DSBA-like thioredoxin" evidence="1">
    <location>
        <begin position="7"/>
        <end position="206"/>
    </location>
</feature>
<protein>
    <submittedName>
        <fullName evidence="2">DsbA family oxidoreductase</fullName>
    </submittedName>
</protein>
<dbReference type="AlphaFoldDB" id="A0AAP2DNP3"/>
<proteinExistence type="predicted"/>
<name>A0AAP2DNP3_9BACT</name>
<dbReference type="EMBL" id="JAHESF010000028">
    <property type="protein sequence ID" value="MBT1699695.1"/>
    <property type="molecule type" value="Genomic_DNA"/>
</dbReference>
<sequence length="230" mass="25540">MKPKIKIGVVSDVVCPWCYIGKRRLEKAMHELSGKFDFEVEYFPFELNPQIPASGLNQKEYLAKKFGGEERYQQITGNVTTTAAREGLKFDFASQNVSPNTRNAHRLIQLAKEDNNHVALVEALFKAYFTDGTDLSKNENLVKIAEQAGMDKVKVEQFLQSDTGIVEIEMAERELQQIGISGVPFYIINNKYGISGAQPSESFIKAFEEIATAPVTTDGGEACDVDGTNC</sequence>
<dbReference type="Pfam" id="PF01323">
    <property type="entry name" value="DSBA"/>
    <property type="match status" value="1"/>
</dbReference>
<accession>A0AAP2DNP3</accession>
<reference evidence="2 3" key="1">
    <citation type="submission" date="2021-05" db="EMBL/GenBank/DDBJ databases">
        <title>A Polyphasic approach of four new species of the genus Ohtaekwangia: Ohtaekwangia histidinii sp. nov., Ohtaekwangia cretensis sp. nov., Ohtaekwangia indiensis sp. nov., Ohtaekwangia reichenbachii sp. nov. from diverse environment.</title>
        <authorList>
            <person name="Octaviana S."/>
        </authorList>
    </citation>
    <scope>NUCLEOTIDE SEQUENCE [LARGE SCALE GENOMIC DNA]</scope>
    <source>
        <strain evidence="2 3">PWU4</strain>
    </source>
</reference>
<dbReference type="RefSeq" id="WP_254167811.1">
    <property type="nucleotide sequence ID" value="NZ_JAHESF010000028.1"/>
</dbReference>
<dbReference type="Gene3D" id="3.40.30.10">
    <property type="entry name" value="Glutaredoxin"/>
    <property type="match status" value="1"/>
</dbReference>
<dbReference type="CDD" id="cd03024">
    <property type="entry name" value="DsbA_FrnE"/>
    <property type="match status" value="1"/>
</dbReference>
<dbReference type="PANTHER" id="PTHR13887">
    <property type="entry name" value="GLUTATHIONE S-TRANSFERASE KAPPA"/>
    <property type="match status" value="1"/>
</dbReference>
<evidence type="ECO:0000259" key="1">
    <source>
        <dbReference type="Pfam" id="PF01323"/>
    </source>
</evidence>
<dbReference type="InterPro" id="IPR036249">
    <property type="entry name" value="Thioredoxin-like_sf"/>
</dbReference>